<name>A0ABU7KM85_9ACTN</name>
<dbReference type="PANTHER" id="PTHR21404">
    <property type="entry name" value="HEN1"/>
    <property type="match status" value="1"/>
</dbReference>
<dbReference type="PANTHER" id="PTHR21404:SF3">
    <property type="entry name" value="SMALL RNA 2'-O-METHYLTRANSFERASE"/>
    <property type="match status" value="1"/>
</dbReference>
<evidence type="ECO:0000256" key="2">
    <source>
        <dbReference type="ARBA" id="ARBA00009026"/>
    </source>
</evidence>
<keyword evidence="5" id="KW-0808">Transferase</keyword>
<evidence type="ECO:0000256" key="9">
    <source>
        <dbReference type="ARBA" id="ARBA00022884"/>
    </source>
</evidence>
<evidence type="ECO:0000256" key="11">
    <source>
        <dbReference type="ARBA" id="ARBA00035025"/>
    </source>
</evidence>
<evidence type="ECO:0000256" key="4">
    <source>
        <dbReference type="ARBA" id="ARBA00022603"/>
    </source>
</evidence>
<accession>A0ABU7KM85</accession>
<reference evidence="15 16" key="1">
    <citation type="submission" date="2023-07" db="EMBL/GenBank/DDBJ databases">
        <authorList>
            <person name="Girao M."/>
            <person name="Carvalho M.F."/>
        </authorList>
    </citation>
    <scope>NUCLEOTIDE SEQUENCE [LARGE SCALE GENOMIC DNA]</scope>
    <source>
        <strain evidence="15 16">66/93</strain>
    </source>
</reference>
<sequence length="536" mass="57603">MLLTITTTAAPATDLGFLLHKHPDRAQSFEQSFGTAHVFYPEATGERCTAALLLDVDAQALLRARTSVSSPDFSLAQYVNDRPYATSSLFTVALGRVFRSALRGSCRARPELARTPLPLELRMPAVPCRSGAERARALFEPLGWTVDAEPVPLDPGLPGWGDSHYLSLTLTGTVRLSEALSHLYVLLPAMDGSKHYWVDRSEVDKLLRAGGLPGAAPRTAVDGPSAAGEAAPPATAPEAPGEDGDGTDGPDADVGWLAGHPERDWITRRYLNRRDAYVRTALARIAEAEGLAEGDGADDPAAEEAETAPPAEEHDERAPTLAEQRAGAVMAVLDAEDATSVIDLGCGSGRLLARLAADRSLTRVTGVDVSVTALEHAHRRTCRGCDPGGGRRHRPLPALTGGAVGANGAPPRPELLVGSVVYRDRRFSGYDAAVLMEVIEHLDPSRLPAMEESVFGAARPRVVVVTTPNVEYNAHYEGLADGSLRHSDHRFEWTRAEFARWADRVAEQYGYRLRRLPVGSEDPETGSPTQMGVFVR</sequence>
<feature type="region of interest" description="Disordered" evidence="13">
    <location>
        <begin position="290"/>
        <end position="319"/>
    </location>
</feature>
<evidence type="ECO:0000259" key="14">
    <source>
        <dbReference type="Pfam" id="PF12623"/>
    </source>
</evidence>
<dbReference type="EMBL" id="JAUUCC010000014">
    <property type="protein sequence ID" value="MEE2050410.1"/>
    <property type="molecule type" value="Genomic_DNA"/>
</dbReference>
<feature type="domain" description="Hen1 N-terminal" evidence="14">
    <location>
        <begin position="255"/>
        <end position="285"/>
    </location>
</feature>
<evidence type="ECO:0000256" key="5">
    <source>
        <dbReference type="ARBA" id="ARBA00022679"/>
    </source>
</evidence>
<dbReference type="Pfam" id="PF12623">
    <property type="entry name" value="Hen1_L"/>
    <property type="match status" value="2"/>
</dbReference>
<dbReference type="CDD" id="cd02440">
    <property type="entry name" value="AdoMet_MTases"/>
    <property type="match status" value="1"/>
</dbReference>
<dbReference type="Gene3D" id="3.30.1610.20">
    <property type="entry name" value="Hen1, N-terminal domain"/>
    <property type="match status" value="1"/>
</dbReference>
<evidence type="ECO:0000256" key="6">
    <source>
        <dbReference type="ARBA" id="ARBA00022691"/>
    </source>
</evidence>
<evidence type="ECO:0000313" key="15">
    <source>
        <dbReference type="EMBL" id="MEE2050410.1"/>
    </source>
</evidence>
<comment type="cofactor">
    <cofactor evidence="1">
        <name>Mg(2+)</name>
        <dbReference type="ChEBI" id="CHEBI:18420"/>
    </cofactor>
</comment>
<dbReference type="SUPFAM" id="SSF53335">
    <property type="entry name" value="S-adenosyl-L-methionine-dependent methyltransferases"/>
    <property type="match status" value="1"/>
</dbReference>
<dbReference type="InterPro" id="IPR024740">
    <property type="entry name" value="Hen1_N"/>
</dbReference>
<keyword evidence="4" id="KW-0489">Methyltransferase</keyword>
<feature type="region of interest" description="Disordered" evidence="13">
    <location>
        <begin position="212"/>
        <end position="258"/>
    </location>
</feature>
<keyword evidence="9" id="KW-0694">RNA-binding</keyword>
<comment type="similarity">
    <text evidence="2">Belongs to the methyltransferase superfamily. HEN1 family.</text>
</comment>
<evidence type="ECO:0000256" key="1">
    <source>
        <dbReference type="ARBA" id="ARBA00001946"/>
    </source>
</evidence>
<keyword evidence="8" id="KW-0460">Magnesium</keyword>
<dbReference type="RefSeq" id="WP_330157625.1">
    <property type="nucleotide sequence ID" value="NZ_BAAAJA010000001.1"/>
</dbReference>
<evidence type="ECO:0000256" key="8">
    <source>
        <dbReference type="ARBA" id="ARBA00022842"/>
    </source>
</evidence>
<dbReference type="Pfam" id="PF13489">
    <property type="entry name" value="Methyltransf_23"/>
    <property type="match status" value="1"/>
</dbReference>
<organism evidence="15 16">
    <name type="scientific">Nocardiopsis tropica</name>
    <dbReference type="NCBI Taxonomy" id="109330"/>
    <lineage>
        <taxon>Bacteria</taxon>
        <taxon>Bacillati</taxon>
        <taxon>Actinomycetota</taxon>
        <taxon>Actinomycetes</taxon>
        <taxon>Streptosporangiales</taxon>
        <taxon>Nocardiopsidaceae</taxon>
        <taxon>Nocardiopsis</taxon>
    </lineage>
</organism>
<comment type="catalytic activity">
    <reaction evidence="12">
        <text>small RNA 3'-end nucleotide + S-adenosyl-L-methionine = small RNA 3'-end 2'-O-methylnucleotide + S-adenosyl-L-homocysteine + H(+)</text>
        <dbReference type="Rhea" id="RHEA:37887"/>
        <dbReference type="Rhea" id="RHEA-COMP:10415"/>
        <dbReference type="Rhea" id="RHEA-COMP:10416"/>
        <dbReference type="ChEBI" id="CHEBI:15378"/>
        <dbReference type="ChEBI" id="CHEBI:57856"/>
        <dbReference type="ChEBI" id="CHEBI:59789"/>
        <dbReference type="ChEBI" id="CHEBI:74896"/>
        <dbReference type="ChEBI" id="CHEBI:74898"/>
        <dbReference type="EC" id="2.1.1.386"/>
    </reaction>
</comment>
<dbReference type="InterPro" id="IPR029063">
    <property type="entry name" value="SAM-dependent_MTases_sf"/>
</dbReference>
<feature type="compositionally biased region" description="Low complexity" evidence="13">
    <location>
        <begin position="223"/>
        <end position="239"/>
    </location>
</feature>
<feature type="domain" description="Hen1 N-terminal" evidence="14">
    <location>
        <begin position="1"/>
        <end position="210"/>
    </location>
</feature>
<dbReference type="InterPro" id="IPR026610">
    <property type="entry name" value="Hen1"/>
</dbReference>
<keyword evidence="6" id="KW-0949">S-adenosyl-L-methionine</keyword>
<comment type="caution">
    <text evidence="15">The sequence shown here is derived from an EMBL/GenBank/DDBJ whole genome shotgun (WGS) entry which is preliminary data.</text>
</comment>
<dbReference type="Gene3D" id="3.40.50.150">
    <property type="entry name" value="Vaccinia Virus protein VP39"/>
    <property type="match status" value="1"/>
</dbReference>
<keyword evidence="10" id="KW-0943">RNA-mediated gene silencing</keyword>
<evidence type="ECO:0000313" key="16">
    <source>
        <dbReference type="Proteomes" id="UP001348641"/>
    </source>
</evidence>
<feature type="compositionally biased region" description="Acidic residues" evidence="13">
    <location>
        <begin position="240"/>
        <end position="251"/>
    </location>
</feature>
<gene>
    <name evidence="15" type="ORF">Q8A49_07865</name>
</gene>
<dbReference type="InterPro" id="IPR038546">
    <property type="entry name" value="Hen1_N_sf"/>
</dbReference>
<evidence type="ECO:0000256" key="10">
    <source>
        <dbReference type="ARBA" id="ARBA00023158"/>
    </source>
</evidence>
<protein>
    <recommendedName>
        <fullName evidence="3">Small RNA 2'-O-methyltransferase</fullName>
        <ecNumber evidence="11">2.1.1.386</ecNumber>
    </recommendedName>
</protein>
<proteinExistence type="inferred from homology"/>
<evidence type="ECO:0000256" key="12">
    <source>
        <dbReference type="ARBA" id="ARBA00048418"/>
    </source>
</evidence>
<evidence type="ECO:0000256" key="7">
    <source>
        <dbReference type="ARBA" id="ARBA00022723"/>
    </source>
</evidence>
<keyword evidence="7" id="KW-0479">Metal-binding</keyword>
<evidence type="ECO:0000256" key="3">
    <source>
        <dbReference type="ARBA" id="ARBA00021330"/>
    </source>
</evidence>
<evidence type="ECO:0000256" key="13">
    <source>
        <dbReference type="SAM" id="MobiDB-lite"/>
    </source>
</evidence>
<dbReference type="Proteomes" id="UP001348641">
    <property type="component" value="Unassembled WGS sequence"/>
</dbReference>
<feature type="compositionally biased region" description="Acidic residues" evidence="13">
    <location>
        <begin position="290"/>
        <end position="306"/>
    </location>
</feature>
<dbReference type="EC" id="2.1.1.386" evidence="11"/>